<name>A0A8S1IRM6_9CHLO</name>
<protein>
    <submittedName>
        <fullName evidence="1">Uncharacterized protein</fullName>
    </submittedName>
</protein>
<gene>
    <name evidence="1" type="ORF">OSTQU699_LOCUS2905</name>
</gene>
<keyword evidence="2" id="KW-1185">Reference proteome</keyword>
<evidence type="ECO:0000313" key="2">
    <source>
        <dbReference type="Proteomes" id="UP000708148"/>
    </source>
</evidence>
<accession>A0A8S1IRM6</accession>
<dbReference type="Proteomes" id="UP000708148">
    <property type="component" value="Unassembled WGS sequence"/>
</dbReference>
<dbReference type="AlphaFoldDB" id="A0A8S1IRM6"/>
<reference evidence="1" key="1">
    <citation type="submission" date="2020-12" db="EMBL/GenBank/DDBJ databases">
        <authorList>
            <person name="Iha C."/>
        </authorList>
    </citation>
    <scope>NUCLEOTIDE SEQUENCE</scope>
</reference>
<organism evidence="1 2">
    <name type="scientific">Ostreobium quekettii</name>
    <dbReference type="NCBI Taxonomy" id="121088"/>
    <lineage>
        <taxon>Eukaryota</taxon>
        <taxon>Viridiplantae</taxon>
        <taxon>Chlorophyta</taxon>
        <taxon>core chlorophytes</taxon>
        <taxon>Ulvophyceae</taxon>
        <taxon>TCBD clade</taxon>
        <taxon>Bryopsidales</taxon>
        <taxon>Ostreobineae</taxon>
        <taxon>Ostreobiaceae</taxon>
        <taxon>Ostreobium</taxon>
    </lineage>
</organism>
<sequence>MSILVPALRCGACGSGWPLFLAMMSGSQVHCQFLNCTCQKRAQHCFCTCKDGTDMHAFVSVPRLGGLEVQWPTEFCMPDCFLSISHQCAHGLDEQVRRN</sequence>
<dbReference type="EMBL" id="CAJHUC010000673">
    <property type="protein sequence ID" value="CAD7697544.1"/>
    <property type="molecule type" value="Genomic_DNA"/>
</dbReference>
<proteinExistence type="predicted"/>
<evidence type="ECO:0000313" key="1">
    <source>
        <dbReference type="EMBL" id="CAD7697544.1"/>
    </source>
</evidence>
<comment type="caution">
    <text evidence="1">The sequence shown here is derived from an EMBL/GenBank/DDBJ whole genome shotgun (WGS) entry which is preliminary data.</text>
</comment>